<comment type="caution">
    <text evidence="1">The sequence shown here is derived from an EMBL/GenBank/DDBJ whole genome shotgun (WGS) entry which is preliminary data.</text>
</comment>
<accession>A0A3M7RJI4</accession>
<keyword evidence="2" id="KW-1185">Reference proteome</keyword>
<evidence type="ECO:0000313" key="1">
    <source>
        <dbReference type="EMBL" id="RNA23644.1"/>
    </source>
</evidence>
<protein>
    <submittedName>
        <fullName evidence="1">Uncharacterized protein</fullName>
    </submittedName>
</protein>
<dbReference type="AlphaFoldDB" id="A0A3M7RJI4"/>
<gene>
    <name evidence="1" type="ORF">BpHYR1_050899</name>
</gene>
<evidence type="ECO:0000313" key="2">
    <source>
        <dbReference type="Proteomes" id="UP000276133"/>
    </source>
</evidence>
<dbReference type="EMBL" id="REGN01003244">
    <property type="protein sequence ID" value="RNA23644.1"/>
    <property type="molecule type" value="Genomic_DNA"/>
</dbReference>
<organism evidence="1 2">
    <name type="scientific">Brachionus plicatilis</name>
    <name type="common">Marine rotifer</name>
    <name type="synonym">Brachionus muelleri</name>
    <dbReference type="NCBI Taxonomy" id="10195"/>
    <lineage>
        <taxon>Eukaryota</taxon>
        <taxon>Metazoa</taxon>
        <taxon>Spiralia</taxon>
        <taxon>Gnathifera</taxon>
        <taxon>Rotifera</taxon>
        <taxon>Eurotatoria</taxon>
        <taxon>Monogononta</taxon>
        <taxon>Pseudotrocha</taxon>
        <taxon>Ploima</taxon>
        <taxon>Brachionidae</taxon>
        <taxon>Brachionus</taxon>
    </lineage>
</organism>
<proteinExistence type="predicted"/>
<dbReference type="Proteomes" id="UP000276133">
    <property type="component" value="Unassembled WGS sequence"/>
</dbReference>
<sequence length="171" mass="18434">MPIGKQITGVVQPIGRRAPPNRHVDCLHGIGKVFVFGKKAFEACLILGIGVVDVKFVVVVQIGVSRLALSGECGANIAWQWIVIEQAVNIDFVGTRTSSLIAEYTFGVFGAPRTTTGQFFVQTLAAISKIGAIKSNQVTFGQQGLVCSNFYTQINKLGLDIVEAELFFDIT</sequence>
<reference evidence="1 2" key="1">
    <citation type="journal article" date="2018" name="Sci. Rep.">
        <title>Genomic signatures of local adaptation to the degree of environmental predictability in rotifers.</title>
        <authorList>
            <person name="Franch-Gras L."/>
            <person name="Hahn C."/>
            <person name="Garcia-Roger E.M."/>
            <person name="Carmona M.J."/>
            <person name="Serra M."/>
            <person name="Gomez A."/>
        </authorList>
    </citation>
    <scope>NUCLEOTIDE SEQUENCE [LARGE SCALE GENOMIC DNA]</scope>
    <source>
        <strain evidence="1">HYR1</strain>
    </source>
</reference>
<name>A0A3M7RJI4_BRAPC</name>